<keyword evidence="3" id="KW-1185">Reference proteome</keyword>
<sequence>MFSRLLSRIDQRARIPDGIVLYAIGDIHGCADLLADAFDLIDQDIARTRSGRAIHVFLGDYIDRGPDSRRTLDLLITRARAHESVFVRGNHESILSDVLRRDDLLPDWLRLGGAATLMSYDVLLPRANPEAALLRRSLSKALPRAHSEFLTSLRPSFTCGDFFFVHAGVRPGVPLSHQSEEDLMWIREPFLSSSEDFGKVVVHGHTPVREPDIRDHRINIDVGAYATGRLAVLVIRGHDIDIRCVGRPR</sequence>
<name>A0ABY3R3W4_9BRAD</name>
<dbReference type="PANTHER" id="PTHR42850:SF4">
    <property type="entry name" value="ZINC-DEPENDENT ENDOPOLYPHOSPHATASE"/>
    <property type="match status" value="1"/>
</dbReference>
<protein>
    <submittedName>
        <fullName evidence="2">Serine/threonine protein phosphatase</fullName>
    </submittedName>
</protein>
<dbReference type="SUPFAM" id="SSF56300">
    <property type="entry name" value="Metallo-dependent phosphatases"/>
    <property type="match status" value="1"/>
</dbReference>
<dbReference type="RefSeq" id="WP_231317597.1">
    <property type="nucleotide sequence ID" value="NZ_CP088156.1"/>
</dbReference>
<dbReference type="InterPro" id="IPR029052">
    <property type="entry name" value="Metallo-depent_PP-like"/>
</dbReference>
<dbReference type="EMBL" id="CP088156">
    <property type="protein sequence ID" value="UFZ01804.1"/>
    <property type="molecule type" value="Genomic_DNA"/>
</dbReference>
<reference evidence="2" key="1">
    <citation type="journal article" date="2024" name="Antonie Van Leeuwenhoek">
        <title>Bradyrhizobium ontarionense sp. nov., a novel bacterial symbiont isolated from Aeschynomene indica (Indian jointvetch), harbours photosynthesis, nitrogen fixation and nitrous oxide (N2O) reductase genes.</title>
        <authorList>
            <person name="Bromfield E.S.P."/>
            <person name="Cloutier S."/>
        </authorList>
    </citation>
    <scope>NUCLEOTIDE SEQUENCE</scope>
    <source>
        <strain evidence="2">A19</strain>
    </source>
</reference>
<accession>A0ABY3R3W4</accession>
<gene>
    <name evidence="2" type="ORF">LQG66_21065</name>
</gene>
<dbReference type="InterPro" id="IPR004843">
    <property type="entry name" value="Calcineurin-like_PHP"/>
</dbReference>
<dbReference type="CDD" id="cd00144">
    <property type="entry name" value="MPP_PPP_family"/>
    <property type="match status" value="1"/>
</dbReference>
<evidence type="ECO:0000313" key="3">
    <source>
        <dbReference type="Proteomes" id="UP001431010"/>
    </source>
</evidence>
<dbReference type="Proteomes" id="UP001431010">
    <property type="component" value="Chromosome"/>
</dbReference>
<evidence type="ECO:0000259" key="1">
    <source>
        <dbReference type="Pfam" id="PF00149"/>
    </source>
</evidence>
<dbReference type="Gene3D" id="3.60.21.10">
    <property type="match status" value="1"/>
</dbReference>
<dbReference type="InterPro" id="IPR050126">
    <property type="entry name" value="Ap4A_hydrolase"/>
</dbReference>
<organism evidence="2 3">
    <name type="scientific">Bradyrhizobium ontarionense</name>
    <dbReference type="NCBI Taxonomy" id="2898149"/>
    <lineage>
        <taxon>Bacteria</taxon>
        <taxon>Pseudomonadati</taxon>
        <taxon>Pseudomonadota</taxon>
        <taxon>Alphaproteobacteria</taxon>
        <taxon>Hyphomicrobiales</taxon>
        <taxon>Nitrobacteraceae</taxon>
        <taxon>Bradyrhizobium</taxon>
    </lineage>
</organism>
<proteinExistence type="predicted"/>
<dbReference type="Pfam" id="PF00149">
    <property type="entry name" value="Metallophos"/>
    <property type="match status" value="1"/>
</dbReference>
<evidence type="ECO:0000313" key="2">
    <source>
        <dbReference type="EMBL" id="UFZ01804.1"/>
    </source>
</evidence>
<dbReference type="PANTHER" id="PTHR42850">
    <property type="entry name" value="METALLOPHOSPHOESTERASE"/>
    <property type="match status" value="1"/>
</dbReference>
<feature type="domain" description="Calcineurin-like phosphoesterase" evidence="1">
    <location>
        <begin position="22"/>
        <end position="239"/>
    </location>
</feature>